<dbReference type="RefSeq" id="WP_127804137.1">
    <property type="nucleotide sequence ID" value="NZ_SACY01000003.1"/>
</dbReference>
<gene>
    <name evidence="4" type="ORF">EOJ36_08020</name>
</gene>
<evidence type="ECO:0000256" key="2">
    <source>
        <dbReference type="ARBA" id="ARBA00022801"/>
    </source>
</evidence>
<sequence>MRLRPAIIIIENNHILLMKYQYGEEQIYNFPGGNLEDEELLPIALERECKEELGIDVEVGKMLFMGQMAGNEFRKAALHVFFEGSIIGGVPILQANETTAAEVVWLPLAELSFVNLYPNAGDALQDYLITGKSGKYLGLIEQRWIG</sequence>
<dbReference type="Proteomes" id="UP000282832">
    <property type="component" value="Unassembled WGS sequence"/>
</dbReference>
<dbReference type="PROSITE" id="PS51462">
    <property type="entry name" value="NUDIX"/>
    <property type="match status" value="1"/>
</dbReference>
<dbReference type="Gene3D" id="3.90.79.10">
    <property type="entry name" value="Nucleoside Triphosphate Pyrophosphohydrolase"/>
    <property type="match status" value="1"/>
</dbReference>
<dbReference type="Pfam" id="PF00293">
    <property type="entry name" value="NUDIX"/>
    <property type="match status" value="1"/>
</dbReference>
<keyword evidence="2" id="KW-0378">Hydrolase</keyword>
<feature type="domain" description="Nudix hydrolase" evidence="3">
    <location>
        <begin position="1"/>
        <end position="130"/>
    </location>
</feature>
<dbReference type="SUPFAM" id="SSF55811">
    <property type="entry name" value="Nudix"/>
    <property type="match status" value="1"/>
</dbReference>
<dbReference type="AlphaFoldDB" id="A0A437PRQ8"/>
<dbReference type="GO" id="GO:0016787">
    <property type="term" value="F:hydrolase activity"/>
    <property type="evidence" value="ECO:0007669"/>
    <property type="project" value="UniProtKB-KW"/>
</dbReference>
<evidence type="ECO:0000259" key="3">
    <source>
        <dbReference type="PROSITE" id="PS51462"/>
    </source>
</evidence>
<evidence type="ECO:0000256" key="1">
    <source>
        <dbReference type="ARBA" id="ARBA00001946"/>
    </source>
</evidence>
<accession>A0A437PRQ8</accession>
<dbReference type="PANTHER" id="PTHR43046">
    <property type="entry name" value="GDP-MANNOSE MANNOSYL HYDROLASE"/>
    <property type="match status" value="1"/>
</dbReference>
<comment type="caution">
    <text evidence="4">The sequence shown here is derived from an EMBL/GenBank/DDBJ whole genome shotgun (WGS) entry which is preliminary data.</text>
</comment>
<name>A0A437PRQ8_9BACT</name>
<dbReference type="OrthoDB" id="65827at2"/>
<comment type="cofactor">
    <cofactor evidence="1">
        <name>Mg(2+)</name>
        <dbReference type="ChEBI" id="CHEBI:18420"/>
    </cofactor>
</comment>
<dbReference type="PANTHER" id="PTHR43046:SF14">
    <property type="entry name" value="MUTT_NUDIX FAMILY PROTEIN"/>
    <property type="match status" value="1"/>
</dbReference>
<keyword evidence="5" id="KW-1185">Reference proteome</keyword>
<evidence type="ECO:0000313" key="4">
    <source>
        <dbReference type="EMBL" id="RVU24943.1"/>
    </source>
</evidence>
<protein>
    <submittedName>
        <fullName evidence="4">NUDIX domain-containing protein</fullName>
    </submittedName>
</protein>
<reference evidence="4 5" key="1">
    <citation type="submission" date="2019-01" db="EMBL/GenBank/DDBJ databases">
        <authorList>
            <person name="Chen W.-M."/>
        </authorList>
    </citation>
    <scope>NUCLEOTIDE SEQUENCE [LARGE SCALE GENOMIC DNA]</scope>
    <source>
        <strain evidence="4 5">FSY-15</strain>
    </source>
</reference>
<dbReference type="InterPro" id="IPR000086">
    <property type="entry name" value="NUDIX_hydrolase_dom"/>
</dbReference>
<dbReference type="EMBL" id="SACY01000003">
    <property type="protein sequence ID" value="RVU24943.1"/>
    <property type="molecule type" value="Genomic_DNA"/>
</dbReference>
<proteinExistence type="predicted"/>
<organism evidence="4 5">
    <name type="scientific">Sandaracinomonas limnophila</name>
    <dbReference type="NCBI Taxonomy" id="1862386"/>
    <lineage>
        <taxon>Bacteria</taxon>
        <taxon>Pseudomonadati</taxon>
        <taxon>Bacteroidota</taxon>
        <taxon>Cytophagia</taxon>
        <taxon>Cytophagales</taxon>
        <taxon>Flectobacillaceae</taxon>
        <taxon>Sandaracinomonas</taxon>
    </lineage>
</organism>
<evidence type="ECO:0000313" key="5">
    <source>
        <dbReference type="Proteomes" id="UP000282832"/>
    </source>
</evidence>
<dbReference type="InterPro" id="IPR015797">
    <property type="entry name" value="NUDIX_hydrolase-like_dom_sf"/>
</dbReference>